<sequence length="171" mass="19265">MSLKHSIFTDHSHLKALRCSQQPLAHPNPILYPSVLHVGKPRERKATVYGILVLANKEEVAYRDQKMVVGDREVPGVQEVEEDQEDQEAQEVDGGGGWVVDDQRLLAEAVVHKDLVVDCKRALAVVKKDLVVDHQRVEVEEVVQKDPVVDHQRVDVEEVVQKDPVVEEGVY</sequence>
<evidence type="ECO:0000313" key="2">
    <source>
        <dbReference type="EMBL" id="VFU60395.1"/>
    </source>
</evidence>
<reference evidence="2" key="1">
    <citation type="submission" date="2019-03" db="EMBL/GenBank/DDBJ databases">
        <authorList>
            <person name="Mank J."/>
            <person name="Almeida P."/>
        </authorList>
    </citation>
    <scope>NUCLEOTIDE SEQUENCE</scope>
    <source>
        <strain evidence="2">78183</strain>
    </source>
</reference>
<feature type="region of interest" description="Disordered" evidence="1">
    <location>
        <begin position="77"/>
        <end position="96"/>
    </location>
</feature>
<dbReference type="AlphaFoldDB" id="A0A6N2NGH8"/>
<feature type="compositionally biased region" description="Acidic residues" evidence="1">
    <location>
        <begin position="79"/>
        <end position="91"/>
    </location>
</feature>
<protein>
    <submittedName>
        <fullName evidence="2">Uncharacterized protein</fullName>
    </submittedName>
</protein>
<organism evidence="2">
    <name type="scientific">Salix viminalis</name>
    <name type="common">Common osier</name>
    <name type="synonym">Basket willow</name>
    <dbReference type="NCBI Taxonomy" id="40686"/>
    <lineage>
        <taxon>Eukaryota</taxon>
        <taxon>Viridiplantae</taxon>
        <taxon>Streptophyta</taxon>
        <taxon>Embryophyta</taxon>
        <taxon>Tracheophyta</taxon>
        <taxon>Spermatophyta</taxon>
        <taxon>Magnoliopsida</taxon>
        <taxon>eudicotyledons</taxon>
        <taxon>Gunneridae</taxon>
        <taxon>Pentapetalae</taxon>
        <taxon>rosids</taxon>
        <taxon>fabids</taxon>
        <taxon>Malpighiales</taxon>
        <taxon>Salicaceae</taxon>
        <taxon>Saliceae</taxon>
        <taxon>Salix</taxon>
    </lineage>
</organism>
<gene>
    <name evidence="2" type="ORF">SVIM_LOCUS447805</name>
</gene>
<name>A0A6N2NGH8_SALVM</name>
<accession>A0A6N2NGH8</accession>
<evidence type="ECO:0000256" key="1">
    <source>
        <dbReference type="SAM" id="MobiDB-lite"/>
    </source>
</evidence>
<dbReference type="EMBL" id="CAADRP010002055">
    <property type="protein sequence ID" value="VFU60395.1"/>
    <property type="molecule type" value="Genomic_DNA"/>
</dbReference>
<proteinExistence type="predicted"/>